<evidence type="ECO:0000313" key="1">
    <source>
        <dbReference type="EMBL" id="CAD8099152.1"/>
    </source>
</evidence>
<organism evidence="1 2">
    <name type="scientific">Paramecium sonneborni</name>
    <dbReference type="NCBI Taxonomy" id="65129"/>
    <lineage>
        <taxon>Eukaryota</taxon>
        <taxon>Sar</taxon>
        <taxon>Alveolata</taxon>
        <taxon>Ciliophora</taxon>
        <taxon>Intramacronucleata</taxon>
        <taxon>Oligohymenophorea</taxon>
        <taxon>Peniculida</taxon>
        <taxon>Parameciidae</taxon>
        <taxon>Paramecium</taxon>
    </lineage>
</organism>
<reference evidence="1" key="1">
    <citation type="submission" date="2021-01" db="EMBL/GenBank/DDBJ databases">
        <authorList>
            <consortium name="Genoscope - CEA"/>
            <person name="William W."/>
        </authorList>
    </citation>
    <scope>NUCLEOTIDE SEQUENCE</scope>
</reference>
<accession>A0A8S1P7R6</accession>
<dbReference type="Proteomes" id="UP000692954">
    <property type="component" value="Unassembled WGS sequence"/>
</dbReference>
<keyword evidence="2" id="KW-1185">Reference proteome</keyword>
<proteinExistence type="predicted"/>
<gene>
    <name evidence="1" type="ORF">PSON_ATCC_30995.1.T0710173</name>
</gene>
<sequence length="132" mass="16176">MKMLSENPAFQWSANNLLQLKFLYLKILQKISIYEFDKILVFRNKKWQLSLRIHLFNLVKILVQLEIKLKQFLSGKEIVLQQCKVIQDLTNHHKNNQILNKQMEWDLLIYTKMKQIKLIFENYLFTLQQRFY</sequence>
<evidence type="ECO:0000313" key="2">
    <source>
        <dbReference type="Proteomes" id="UP000692954"/>
    </source>
</evidence>
<protein>
    <submittedName>
        <fullName evidence="1">Uncharacterized protein</fullName>
    </submittedName>
</protein>
<name>A0A8S1P7R6_9CILI</name>
<dbReference type="EMBL" id="CAJJDN010000071">
    <property type="protein sequence ID" value="CAD8099152.1"/>
    <property type="molecule type" value="Genomic_DNA"/>
</dbReference>
<comment type="caution">
    <text evidence="1">The sequence shown here is derived from an EMBL/GenBank/DDBJ whole genome shotgun (WGS) entry which is preliminary data.</text>
</comment>
<dbReference type="AlphaFoldDB" id="A0A8S1P7R6"/>